<feature type="domain" description="Helicase ATP-binding" evidence="9">
    <location>
        <begin position="28"/>
        <end position="212"/>
    </location>
</feature>
<proteinExistence type="inferred from homology"/>
<dbReference type="Pfam" id="PF00270">
    <property type="entry name" value="DEAD"/>
    <property type="match status" value="1"/>
</dbReference>
<evidence type="ECO:0000256" key="6">
    <source>
        <dbReference type="ARBA" id="ARBA00034617"/>
    </source>
</evidence>
<evidence type="ECO:0000259" key="10">
    <source>
        <dbReference type="PROSITE" id="PS51194"/>
    </source>
</evidence>
<evidence type="ECO:0000313" key="11">
    <source>
        <dbReference type="EMBL" id="CAG2199889.1"/>
    </source>
</evidence>
<comment type="catalytic activity">
    <reaction evidence="6">
        <text>Couples ATP hydrolysis with the unwinding of duplex DNA by translocating in the 3'-5' direction.</text>
        <dbReference type="EC" id="5.6.2.4"/>
    </reaction>
</comment>
<dbReference type="SMART" id="SM00487">
    <property type="entry name" value="DEXDc"/>
    <property type="match status" value="1"/>
</dbReference>
<name>A0A8S3QWA2_MYTED</name>
<dbReference type="PROSITE" id="PS51194">
    <property type="entry name" value="HELICASE_CTER"/>
    <property type="match status" value="1"/>
</dbReference>
<evidence type="ECO:0000256" key="4">
    <source>
        <dbReference type="ARBA" id="ARBA00023125"/>
    </source>
</evidence>
<evidence type="ECO:0000256" key="3">
    <source>
        <dbReference type="ARBA" id="ARBA00022840"/>
    </source>
</evidence>
<comment type="caution">
    <text evidence="11">The sequence shown here is derived from an EMBL/GenBank/DDBJ whole genome shotgun (WGS) entry which is preliminary data.</text>
</comment>
<dbReference type="SUPFAM" id="SSF52540">
    <property type="entry name" value="P-loop containing nucleoside triphosphate hydrolases"/>
    <property type="match status" value="1"/>
</dbReference>
<dbReference type="Proteomes" id="UP000683360">
    <property type="component" value="Unassembled WGS sequence"/>
</dbReference>
<evidence type="ECO:0000256" key="7">
    <source>
        <dbReference type="ARBA" id="ARBA00034808"/>
    </source>
</evidence>
<keyword evidence="2" id="KW-0547">Nucleotide-binding</keyword>
<dbReference type="AlphaFoldDB" id="A0A8S3QWA2"/>
<protein>
    <recommendedName>
        <fullName evidence="7">DNA 3'-5' helicase</fullName>
        <ecNumber evidence="7">5.6.2.4</ecNumber>
    </recommendedName>
    <alternativeName>
        <fullName evidence="8">DNA 3'-5' helicase Q1</fullName>
    </alternativeName>
</protein>
<dbReference type="PROSITE" id="PS51192">
    <property type="entry name" value="HELICASE_ATP_BIND_1"/>
    <property type="match status" value="1"/>
</dbReference>
<dbReference type="Pfam" id="PF00271">
    <property type="entry name" value="Helicase_C"/>
    <property type="match status" value="1"/>
</dbReference>
<dbReference type="GO" id="GO:0000724">
    <property type="term" value="P:double-strand break repair via homologous recombination"/>
    <property type="evidence" value="ECO:0007669"/>
    <property type="project" value="TreeGrafter"/>
</dbReference>
<evidence type="ECO:0000259" key="9">
    <source>
        <dbReference type="PROSITE" id="PS51192"/>
    </source>
</evidence>
<dbReference type="InterPro" id="IPR014001">
    <property type="entry name" value="Helicase_ATP-bd"/>
</dbReference>
<gene>
    <name evidence="11" type="ORF">MEDL_14563</name>
</gene>
<dbReference type="PANTHER" id="PTHR13710">
    <property type="entry name" value="DNA HELICASE RECQ FAMILY MEMBER"/>
    <property type="match status" value="1"/>
</dbReference>
<keyword evidence="4" id="KW-0238">DNA-binding</keyword>
<dbReference type="InterPro" id="IPR027417">
    <property type="entry name" value="P-loop_NTPase"/>
</dbReference>
<dbReference type="SMART" id="SM00490">
    <property type="entry name" value="HELICc"/>
    <property type="match status" value="1"/>
</dbReference>
<reference evidence="11" key="1">
    <citation type="submission" date="2021-03" db="EMBL/GenBank/DDBJ databases">
        <authorList>
            <person name="Bekaert M."/>
        </authorList>
    </citation>
    <scope>NUCLEOTIDE SEQUENCE</scope>
</reference>
<dbReference type="GO" id="GO:0005737">
    <property type="term" value="C:cytoplasm"/>
    <property type="evidence" value="ECO:0007669"/>
    <property type="project" value="TreeGrafter"/>
</dbReference>
<keyword evidence="5" id="KW-0413">Isomerase</keyword>
<dbReference type="EMBL" id="CAJPWZ010000726">
    <property type="protein sequence ID" value="CAG2199889.1"/>
    <property type="molecule type" value="Genomic_DNA"/>
</dbReference>
<dbReference type="OrthoDB" id="6088661at2759"/>
<dbReference type="GO" id="GO:0005694">
    <property type="term" value="C:chromosome"/>
    <property type="evidence" value="ECO:0007669"/>
    <property type="project" value="TreeGrafter"/>
</dbReference>
<dbReference type="GO" id="GO:0009378">
    <property type="term" value="F:four-way junction helicase activity"/>
    <property type="evidence" value="ECO:0007669"/>
    <property type="project" value="TreeGrafter"/>
</dbReference>
<evidence type="ECO:0000256" key="1">
    <source>
        <dbReference type="ARBA" id="ARBA00005446"/>
    </source>
</evidence>
<evidence type="ECO:0000313" key="12">
    <source>
        <dbReference type="Proteomes" id="UP000683360"/>
    </source>
</evidence>
<organism evidence="11 12">
    <name type="scientific">Mytilus edulis</name>
    <name type="common">Blue mussel</name>
    <dbReference type="NCBI Taxonomy" id="6550"/>
    <lineage>
        <taxon>Eukaryota</taxon>
        <taxon>Metazoa</taxon>
        <taxon>Spiralia</taxon>
        <taxon>Lophotrochozoa</taxon>
        <taxon>Mollusca</taxon>
        <taxon>Bivalvia</taxon>
        <taxon>Autobranchia</taxon>
        <taxon>Pteriomorphia</taxon>
        <taxon>Mytilida</taxon>
        <taxon>Mytiloidea</taxon>
        <taxon>Mytilidae</taxon>
        <taxon>Mytilinae</taxon>
        <taxon>Mytilus</taxon>
    </lineage>
</organism>
<keyword evidence="3" id="KW-0067">ATP-binding</keyword>
<evidence type="ECO:0000256" key="8">
    <source>
        <dbReference type="ARBA" id="ARBA00044566"/>
    </source>
</evidence>
<dbReference type="InterPro" id="IPR001650">
    <property type="entry name" value="Helicase_C-like"/>
</dbReference>
<dbReference type="GO" id="GO:0005524">
    <property type="term" value="F:ATP binding"/>
    <property type="evidence" value="ECO:0007669"/>
    <property type="project" value="UniProtKB-KW"/>
</dbReference>
<accession>A0A8S3QWA2</accession>
<dbReference type="InterPro" id="IPR011545">
    <property type="entry name" value="DEAD/DEAH_box_helicase_dom"/>
</dbReference>
<dbReference type="CDD" id="cd18785">
    <property type="entry name" value="SF2_C"/>
    <property type="match status" value="1"/>
</dbReference>
<comment type="similarity">
    <text evidence="1">Belongs to the helicase family. RecQ subfamily.</text>
</comment>
<dbReference type="Gene3D" id="3.40.50.300">
    <property type="entry name" value="P-loop containing nucleotide triphosphate hydrolases"/>
    <property type="match status" value="2"/>
</dbReference>
<evidence type="ECO:0000256" key="2">
    <source>
        <dbReference type="ARBA" id="ARBA00022741"/>
    </source>
</evidence>
<evidence type="ECO:0000256" key="5">
    <source>
        <dbReference type="ARBA" id="ARBA00023235"/>
    </source>
</evidence>
<sequence length="436" mass="48781">MDPNARILECLRKYDDNITLKDKQFECLCNILKGNDVICNLPVAYGKSLCYHLLPSLLNGLVLVVSPLNIIQKDQLSSLRTRGVSACKLTFSCNVDHVDGGEENEMDLKDYSLTDVIDGKYSVILCHPEALFNTKSGQGLLRNNTFTSKVQCVVIDECHIVEKWGKEFRSSFASLHTLPAFFVGKPILGLSGTLTADLIKRIPSILGMSNPVFVQESPDRPNIFLNKVEKTTTVDVSKMYEKIFIDECDKLFSDKQSYPVTLMFIPMLYMSHAASYLRHLFGEEDIKTSCYSVVFSRQDAEVIATTLKDLKNENPRIRLVLTTSVSGMGFDPENVSHVIHTVPPRNLSQYLQEIGRAGRRGQNAQATLYHCARDLAKNLPGIQNDIIEYCKNKTECLRTLMLSKFGFEKSETAYLCGKKCCCFCSSSCSCGCSSIN</sequence>
<dbReference type="GO" id="GO:0003677">
    <property type="term" value="F:DNA binding"/>
    <property type="evidence" value="ECO:0007669"/>
    <property type="project" value="UniProtKB-KW"/>
</dbReference>
<dbReference type="PANTHER" id="PTHR13710:SF105">
    <property type="entry name" value="ATP-DEPENDENT DNA HELICASE Q1"/>
    <property type="match status" value="1"/>
</dbReference>
<feature type="domain" description="Helicase C-terminal" evidence="10">
    <location>
        <begin position="253"/>
        <end position="398"/>
    </location>
</feature>
<dbReference type="EC" id="5.6.2.4" evidence="7"/>
<dbReference type="GO" id="GO:0043138">
    <property type="term" value="F:3'-5' DNA helicase activity"/>
    <property type="evidence" value="ECO:0007669"/>
    <property type="project" value="UniProtKB-EC"/>
</dbReference>
<keyword evidence="12" id="KW-1185">Reference proteome</keyword>